<dbReference type="EMBL" id="SZYD01000008">
    <property type="protein sequence ID" value="KAD5508970.1"/>
    <property type="molecule type" value="Genomic_DNA"/>
</dbReference>
<protein>
    <submittedName>
        <fullName evidence="1">Uncharacterized protein</fullName>
    </submittedName>
</protein>
<keyword evidence="2" id="KW-1185">Reference proteome</keyword>
<sequence length="80" mass="8660">MHEDSPIIQAPTHLAVSPLTEESKEILSLMQFTPAIAWCHGGNRVCASDKHPCKPEGVNPSYDEAKVQNQKCPEDSGGCV</sequence>
<accession>A0A5N6P155</accession>
<comment type="caution">
    <text evidence="1">The sequence shown here is derived from an EMBL/GenBank/DDBJ whole genome shotgun (WGS) entry which is preliminary data.</text>
</comment>
<evidence type="ECO:0000313" key="1">
    <source>
        <dbReference type="EMBL" id="KAD5508970.1"/>
    </source>
</evidence>
<reference evidence="1 2" key="1">
    <citation type="submission" date="2019-05" db="EMBL/GenBank/DDBJ databases">
        <title>Mikania micrantha, genome provides insights into the molecular mechanism of rapid growth.</title>
        <authorList>
            <person name="Liu B."/>
        </authorList>
    </citation>
    <scope>NUCLEOTIDE SEQUENCE [LARGE SCALE GENOMIC DNA]</scope>
    <source>
        <strain evidence="1">NLD-2019</strain>
        <tissue evidence="1">Leaf</tissue>
    </source>
</reference>
<dbReference type="Proteomes" id="UP000326396">
    <property type="component" value="Linkage Group LG16"/>
</dbReference>
<proteinExistence type="predicted"/>
<evidence type="ECO:0000313" key="2">
    <source>
        <dbReference type="Proteomes" id="UP000326396"/>
    </source>
</evidence>
<name>A0A5N6P155_9ASTR</name>
<organism evidence="1 2">
    <name type="scientific">Mikania micrantha</name>
    <name type="common">bitter vine</name>
    <dbReference type="NCBI Taxonomy" id="192012"/>
    <lineage>
        <taxon>Eukaryota</taxon>
        <taxon>Viridiplantae</taxon>
        <taxon>Streptophyta</taxon>
        <taxon>Embryophyta</taxon>
        <taxon>Tracheophyta</taxon>
        <taxon>Spermatophyta</taxon>
        <taxon>Magnoliopsida</taxon>
        <taxon>eudicotyledons</taxon>
        <taxon>Gunneridae</taxon>
        <taxon>Pentapetalae</taxon>
        <taxon>asterids</taxon>
        <taxon>campanulids</taxon>
        <taxon>Asterales</taxon>
        <taxon>Asteraceae</taxon>
        <taxon>Asteroideae</taxon>
        <taxon>Heliantheae alliance</taxon>
        <taxon>Eupatorieae</taxon>
        <taxon>Mikania</taxon>
    </lineage>
</organism>
<dbReference type="AlphaFoldDB" id="A0A5N6P155"/>
<gene>
    <name evidence="1" type="ORF">E3N88_16673</name>
</gene>